<protein>
    <submittedName>
        <fullName evidence="2">Uncharacterized protein</fullName>
    </submittedName>
</protein>
<proteinExistence type="predicted"/>
<dbReference type="AlphaFoldDB" id="A0AAV7IX60"/>
<dbReference type="EMBL" id="JAHXZJ010000374">
    <property type="protein sequence ID" value="KAH0561432.1"/>
    <property type="molecule type" value="Genomic_DNA"/>
</dbReference>
<evidence type="ECO:0000313" key="2">
    <source>
        <dbReference type="EMBL" id="KAH0561432.1"/>
    </source>
</evidence>
<comment type="caution">
    <text evidence="2">The sequence shown here is derived from an EMBL/GenBank/DDBJ whole genome shotgun (WGS) entry which is preliminary data.</text>
</comment>
<keyword evidence="1" id="KW-1133">Transmembrane helix</keyword>
<sequence length="150" mass="17087">MTNLRNTMESVDPQHYERLSNYVDLFAIKYSKMKKNFNKFMIDARVYEILDQILKYLMSHPILTAFCVLLVATFVIPIFLFISFALINVAFALTGFIVVEVAVLTVGATVLCSIFFCILTTIVGIGIMCALTWSVVYYFLTVLRNIRSAQ</sequence>
<feature type="transmembrane region" description="Helical" evidence="1">
    <location>
        <begin position="62"/>
        <end position="82"/>
    </location>
</feature>
<accession>A0AAV7IX60</accession>
<feature type="transmembrane region" description="Helical" evidence="1">
    <location>
        <begin position="89"/>
        <end position="116"/>
    </location>
</feature>
<evidence type="ECO:0000313" key="3">
    <source>
        <dbReference type="Proteomes" id="UP000826195"/>
    </source>
</evidence>
<dbReference type="Proteomes" id="UP000826195">
    <property type="component" value="Unassembled WGS sequence"/>
</dbReference>
<keyword evidence="1" id="KW-0812">Transmembrane</keyword>
<evidence type="ECO:0000256" key="1">
    <source>
        <dbReference type="SAM" id="Phobius"/>
    </source>
</evidence>
<gene>
    <name evidence="2" type="ORF">KQX54_016747</name>
</gene>
<feature type="transmembrane region" description="Helical" evidence="1">
    <location>
        <begin position="122"/>
        <end position="140"/>
    </location>
</feature>
<organism evidence="2 3">
    <name type="scientific">Cotesia glomerata</name>
    <name type="common">Lepidopteran parasitic wasp</name>
    <name type="synonym">Apanteles glomeratus</name>
    <dbReference type="NCBI Taxonomy" id="32391"/>
    <lineage>
        <taxon>Eukaryota</taxon>
        <taxon>Metazoa</taxon>
        <taxon>Ecdysozoa</taxon>
        <taxon>Arthropoda</taxon>
        <taxon>Hexapoda</taxon>
        <taxon>Insecta</taxon>
        <taxon>Pterygota</taxon>
        <taxon>Neoptera</taxon>
        <taxon>Endopterygota</taxon>
        <taxon>Hymenoptera</taxon>
        <taxon>Apocrita</taxon>
        <taxon>Ichneumonoidea</taxon>
        <taxon>Braconidae</taxon>
        <taxon>Microgastrinae</taxon>
        <taxon>Cotesia</taxon>
    </lineage>
</organism>
<reference evidence="2 3" key="1">
    <citation type="journal article" date="2021" name="J. Hered.">
        <title>A chromosome-level genome assembly of the parasitoid wasp, Cotesia glomerata (Hymenoptera: Braconidae).</title>
        <authorList>
            <person name="Pinto B.J."/>
            <person name="Weis J.J."/>
            <person name="Gamble T."/>
            <person name="Ode P.J."/>
            <person name="Paul R."/>
            <person name="Zaspel J.M."/>
        </authorList>
    </citation>
    <scope>NUCLEOTIDE SEQUENCE [LARGE SCALE GENOMIC DNA]</scope>
    <source>
        <strain evidence="2">CgM1</strain>
    </source>
</reference>
<keyword evidence="3" id="KW-1185">Reference proteome</keyword>
<keyword evidence="1" id="KW-0472">Membrane</keyword>
<name>A0AAV7IX60_COTGL</name>
<dbReference type="Pfam" id="PF16015">
    <property type="entry name" value="Promethin"/>
    <property type="match status" value="1"/>
</dbReference>